<evidence type="ECO:0000313" key="2">
    <source>
        <dbReference type="Proteomes" id="UP000679690"/>
    </source>
</evidence>
<reference evidence="1 2" key="1">
    <citation type="submission" date="2021-03" db="EMBL/GenBank/DDBJ databases">
        <title>Actinoplanes flavus sp. nov., a novel actinomycete isolated from Coconut Palm rhizosphere soil.</title>
        <authorList>
            <person name="Luo X."/>
        </authorList>
    </citation>
    <scope>NUCLEOTIDE SEQUENCE [LARGE SCALE GENOMIC DNA]</scope>
    <source>
        <strain evidence="1 2">NEAU-H7</strain>
    </source>
</reference>
<gene>
    <name evidence="1" type="ORF">J5X75_04085</name>
</gene>
<dbReference type="Proteomes" id="UP000679690">
    <property type="component" value="Unassembled WGS sequence"/>
</dbReference>
<keyword evidence="2" id="KW-1185">Reference proteome</keyword>
<sequence length="231" mass="25451">MSTELAIRDATPWDMNTAAGVLASAALVSPIGRWLESNAVCGVLLFERFRTVVADGVRHGVVRVVEVSGGTVAVAVWLPCSQQSVFFAEPTWPGPDASGFARRLFKLDRALVERHPVAAHEHLAYLGTLPAHQQRGIGTRLITEPRRFITGSGPRYVTVPGELARRSFQRHGYEADEEPIVIADYPIELWPLWRREVVVPEPQSPVNQAGHRFSAAAGRLIDVGRHLRGKQ</sequence>
<dbReference type="EMBL" id="JAGFNS010000002">
    <property type="protein sequence ID" value="MBO3736699.1"/>
    <property type="molecule type" value="Genomic_DNA"/>
</dbReference>
<comment type="caution">
    <text evidence="1">The sequence shown here is derived from an EMBL/GenBank/DDBJ whole genome shotgun (WGS) entry which is preliminary data.</text>
</comment>
<proteinExistence type="predicted"/>
<dbReference type="Gene3D" id="3.40.630.30">
    <property type="match status" value="1"/>
</dbReference>
<evidence type="ECO:0000313" key="1">
    <source>
        <dbReference type="EMBL" id="MBO3736699.1"/>
    </source>
</evidence>
<dbReference type="SUPFAM" id="SSF55729">
    <property type="entry name" value="Acyl-CoA N-acyltransferases (Nat)"/>
    <property type="match status" value="1"/>
</dbReference>
<accession>A0ABS3UD42</accession>
<dbReference type="RefSeq" id="WP_208465916.1">
    <property type="nucleotide sequence ID" value="NZ_JAGFNS010000002.1"/>
</dbReference>
<dbReference type="InterPro" id="IPR016181">
    <property type="entry name" value="Acyl_CoA_acyltransferase"/>
</dbReference>
<name>A0ABS3UD42_9ACTN</name>
<organism evidence="1 2">
    <name type="scientific">Actinoplanes flavus</name>
    <dbReference type="NCBI Taxonomy" id="2820290"/>
    <lineage>
        <taxon>Bacteria</taxon>
        <taxon>Bacillati</taxon>
        <taxon>Actinomycetota</taxon>
        <taxon>Actinomycetes</taxon>
        <taxon>Micromonosporales</taxon>
        <taxon>Micromonosporaceae</taxon>
        <taxon>Actinoplanes</taxon>
    </lineage>
</organism>
<protein>
    <submittedName>
        <fullName evidence="1">GNAT family N-acetyltransferase</fullName>
    </submittedName>
</protein>